<keyword evidence="7" id="KW-0547">Nucleotide-binding</keyword>
<feature type="binding site" evidence="7">
    <location>
        <position position="172"/>
    </location>
    <ligand>
        <name>ATP</name>
        <dbReference type="ChEBI" id="CHEBI:30616"/>
    </ligand>
</feature>
<dbReference type="GO" id="GO:0005524">
    <property type="term" value="F:ATP binding"/>
    <property type="evidence" value="ECO:0007669"/>
    <property type="project" value="UniProtKB-KW"/>
</dbReference>
<comment type="subcellular location">
    <subcellularLocation>
        <location evidence="1">Golgi apparatus</location>
    </subcellularLocation>
</comment>
<feature type="binding site" evidence="7">
    <location>
        <position position="188"/>
    </location>
    <ligand>
        <name>ATP</name>
        <dbReference type="ChEBI" id="CHEBI:30616"/>
    </ligand>
</feature>
<keyword evidence="8" id="KW-0479">Metal-binding</keyword>
<evidence type="ECO:0000256" key="4">
    <source>
        <dbReference type="ARBA" id="ARBA00023157"/>
    </source>
</evidence>
<dbReference type="GO" id="GO:0016773">
    <property type="term" value="F:phosphotransferase activity, alcohol group as acceptor"/>
    <property type="evidence" value="ECO:0007669"/>
    <property type="project" value="TreeGrafter"/>
</dbReference>
<dbReference type="EMBL" id="HACG01043415">
    <property type="protein sequence ID" value="CEK90280.1"/>
    <property type="molecule type" value="Transcribed_RNA"/>
</dbReference>
<feature type="domain" description="FAM20 C-terminal" evidence="9">
    <location>
        <begin position="257"/>
        <end position="464"/>
    </location>
</feature>
<feature type="binding site" evidence="7">
    <location>
        <position position="209"/>
    </location>
    <ligand>
        <name>ATP</name>
        <dbReference type="ChEBI" id="CHEBI:30616"/>
    </ligand>
</feature>
<keyword evidence="7" id="KW-0067">ATP-binding</keyword>
<dbReference type="Pfam" id="PF06702">
    <property type="entry name" value="Fam20C"/>
    <property type="match status" value="1"/>
</dbReference>
<evidence type="ECO:0000256" key="8">
    <source>
        <dbReference type="PIRSR" id="PIRSR624869-3"/>
    </source>
</evidence>
<feature type="binding site" evidence="8">
    <location>
        <position position="209"/>
    </location>
    <ligand>
        <name>Mn(2+)</name>
        <dbReference type="ChEBI" id="CHEBI:29035"/>
    </ligand>
</feature>
<feature type="binding site" evidence="7">
    <location>
        <position position="379"/>
    </location>
    <ligand>
        <name>ATP</name>
        <dbReference type="ChEBI" id="CHEBI:30616"/>
    </ligand>
</feature>
<sequence>MTVIFKLKTCARLICVIVAITSLLTYFRSKNTNTKYVLHVSTGNEMISFVYPEKKNTTYITNSHINYNYPKLQDFVQMFQSRYTSKNSIFAVKSNESYNVFLKRLSLFTKKGQMLVKETEILKNTTASRFFRGINQQRLYDPNDEELLQDLLQDMATLPIASAVESDVKGTQFKVTLTFVDGTRARVKLMRIPKEVESTVDMHPGQEFERHFAEIAGYHVDKILGFNRVIPTVGRLFNITTDLKTLLSNETLVEHVYRSPAGNLCFAVYCKQLCGRDYPFCGRPDVIEGAVTVELISGEKYKRYDLKNEYTRIYKKRPWMADQNTCMDFVTNHTSRHRSRMPLDQLDLSLYDFLIGNGDRHSYQMFNDLGTESFPFIYDNGRSFRYSYFDEPIGLVPIQQCCEIRLSTLAKLVKLYSGPDSLSQLMRSSMISDPVSPVLLEPQLQALDRRLGKIIKAVSDCVSSGKPWDDIVIDDGII</sequence>
<proteinExistence type="inferred from homology"/>
<evidence type="ECO:0000256" key="6">
    <source>
        <dbReference type="PIRSR" id="PIRSR624869-1"/>
    </source>
</evidence>
<keyword evidence="4" id="KW-1015">Disulfide bond</keyword>
<evidence type="ECO:0000256" key="5">
    <source>
        <dbReference type="ARBA" id="ARBA00023180"/>
    </source>
</evidence>
<evidence type="ECO:0000256" key="2">
    <source>
        <dbReference type="ARBA" id="ARBA00006557"/>
    </source>
</evidence>
<feature type="binding site" evidence="7">
    <location>
        <begin position="292"/>
        <end position="295"/>
    </location>
    <ligand>
        <name>ATP</name>
        <dbReference type="ChEBI" id="CHEBI:30616"/>
    </ligand>
</feature>
<keyword evidence="3" id="KW-0333">Golgi apparatus</keyword>
<feature type="active site" evidence="6">
    <location>
        <position position="359"/>
    </location>
</feature>
<dbReference type="PANTHER" id="PTHR12450:SF22">
    <property type="entry name" value="EXTRACELLULAR SERINE_THREONINE PROTEIN CG31145"/>
    <property type="match status" value="1"/>
</dbReference>
<protein>
    <recommendedName>
        <fullName evidence="9">FAM20 C-terminal domain-containing protein</fullName>
    </recommendedName>
</protein>
<dbReference type="AlphaFoldDB" id="A0A0B7BDM0"/>
<dbReference type="GO" id="GO:0046872">
    <property type="term" value="F:metal ion binding"/>
    <property type="evidence" value="ECO:0007669"/>
    <property type="project" value="UniProtKB-KW"/>
</dbReference>
<reference evidence="10" key="1">
    <citation type="submission" date="2014-12" db="EMBL/GenBank/DDBJ databases">
        <title>Insight into the proteome of Arion vulgaris.</title>
        <authorList>
            <person name="Aradska J."/>
            <person name="Bulat T."/>
            <person name="Smidak R."/>
            <person name="Sarate P."/>
            <person name="Gangsoo J."/>
            <person name="Sialana F."/>
            <person name="Bilban M."/>
            <person name="Lubec G."/>
        </authorList>
    </citation>
    <scope>NUCLEOTIDE SEQUENCE</scope>
    <source>
        <tissue evidence="10">Skin</tissue>
    </source>
</reference>
<dbReference type="PANTHER" id="PTHR12450">
    <property type="entry name" value="DENTIN MATRIX PROTEIN 4 PROTEIN FAM20"/>
    <property type="match status" value="1"/>
</dbReference>
<dbReference type="InterPro" id="IPR009581">
    <property type="entry name" value="FAM20_C"/>
</dbReference>
<comment type="similarity">
    <text evidence="2">Belongs to the FAM20 family.</text>
</comment>
<evidence type="ECO:0000313" key="10">
    <source>
        <dbReference type="EMBL" id="CEK90280.1"/>
    </source>
</evidence>
<evidence type="ECO:0000256" key="1">
    <source>
        <dbReference type="ARBA" id="ARBA00004555"/>
    </source>
</evidence>
<evidence type="ECO:0000256" key="7">
    <source>
        <dbReference type="PIRSR" id="PIRSR624869-2"/>
    </source>
</evidence>
<comment type="cofactor">
    <cofactor evidence="8">
        <name>Mn(2+)</name>
        <dbReference type="ChEBI" id="CHEBI:29035"/>
    </cofactor>
</comment>
<keyword evidence="8" id="KW-0464">Manganese</keyword>
<evidence type="ECO:0000256" key="3">
    <source>
        <dbReference type="ARBA" id="ARBA00023034"/>
    </source>
</evidence>
<dbReference type="InterPro" id="IPR024869">
    <property type="entry name" value="FAM20"/>
</dbReference>
<name>A0A0B7BDM0_9EUPU</name>
<dbReference type="GO" id="GO:0005794">
    <property type="term" value="C:Golgi apparatus"/>
    <property type="evidence" value="ECO:0007669"/>
    <property type="project" value="UniProtKB-SubCell"/>
</dbReference>
<gene>
    <name evidence="10" type="primary">ORF175910</name>
</gene>
<keyword evidence="5" id="KW-0325">Glycoprotein</keyword>
<feature type="binding site" evidence="8">
    <location>
        <position position="379"/>
    </location>
    <ligand>
        <name>Mn(2+)</name>
        <dbReference type="ChEBI" id="CHEBI:29035"/>
    </ligand>
</feature>
<evidence type="ECO:0000259" key="9">
    <source>
        <dbReference type="Pfam" id="PF06702"/>
    </source>
</evidence>
<organism evidence="10">
    <name type="scientific">Arion vulgaris</name>
    <dbReference type="NCBI Taxonomy" id="1028688"/>
    <lineage>
        <taxon>Eukaryota</taxon>
        <taxon>Metazoa</taxon>
        <taxon>Spiralia</taxon>
        <taxon>Lophotrochozoa</taxon>
        <taxon>Mollusca</taxon>
        <taxon>Gastropoda</taxon>
        <taxon>Heterobranchia</taxon>
        <taxon>Euthyneura</taxon>
        <taxon>Panpulmonata</taxon>
        <taxon>Eupulmonata</taxon>
        <taxon>Stylommatophora</taxon>
        <taxon>Helicina</taxon>
        <taxon>Arionoidea</taxon>
        <taxon>Arionidae</taxon>
        <taxon>Arion</taxon>
    </lineage>
</organism>
<accession>A0A0B7BDM0</accession>